<dbReference type="AlphaFoldDB" id="A0A2M7ATC0"/>
<reference evidence="3" key="1">
    <citation type="submission" date="2017-09" db="EMBL/GenBank/DDBJ databases">
        <title>Depth-based differentiation of microbial function through sediment-hosted aquifers and enrichment of novel symbionts in the deep terrestrial subsurface.</title>
        <authorList>
            <person name="Probst A.J."/>
            <person name="Ladd B."/>
            <person name="Jarett J.K."/>
            <person name="Geller-Mcgrath D.E."/>
            <person name="Sieber C.M.K."/>
            <person name="Emerson J.B."/>
            <person name="Anantharaman K."/>
            <person name="Thomas B.C."/>
            <person name="Malmstrom R."/>
            <person name="Stieglmeier M."/>
            <person name="Klingl A."/>
            <person name="Woyke T."/>
            <person name="Ryan C.M."/>
            <person name="Banfield J.F."/>
        </authorList>
    </citation>
    <scope>NUCLEOTIDE SEQUENCE [LARGE SCALE GENOMIC DNA]</scope>
</reference>
<sequence>MIKKFFLFFFILTTYYLTLNSSVLAQHFSSDNYVIDWGNFNITSGNKASSNYKLSDTVGQIAPGTYQKSGVLLKSGFQYIYDTFITFAFSIDNLDINFGILTPGIASTAVNTVTISTPSGHGYQISSQESRPLSLENGITIPDTVCDSPCNESTSNVWVNSSTYGFGFNASGVGASSYFVDSTYFRQFANSSASPAETPQIFMSESSPVENRQSTITYKVNISPAQSAGTYHNYIVYTAVPKY</sequence>
<evidence type="ECO:0000313" key="3">
    <source>
        <dbReference type="Proteomes" id="UP000231407"/>
    </source>
</evidence>
<gene>
    <name evidence="2" type="ORF">COS78_00010</name>
</gene>
<organism evidence="2 3">
    <name type="scientific">Candidatus Shapirobacteria bacterium CG06_land_8_20_14_3_00_40_12</name>
    <dbReference type="NCBI Taxonomy" id="1974881"/>
    <lineage>
        <taxon>Bacteria</taxon>
        <taxon>Candidatus Shapironibacteriota</taxon>
    </lineage>
</organism>
<evidence type="ECO:0000256" key="1">
    <source>
        <dbReference type="SAM" id="SignalP"/>
    </source>
</evidence>
<accession>A0A2M7ATC0</accession>
<feature type="signal peptide" evidence="1">
    <location>
        <begin position="1"/>
        <end position="25"/>
    </location>
</feature>
<proteinExistence type="predicted"/>
<comment type="caution">
    <text evidence="2">The sequence shown here is derived from an EMBL/GenBank/DDBJ whole genome shotgun (WGS) entry which is preliminary data.</text>
</comment>
<protein>
    <submittedName>
        <fullName evidence="2">Uncharacterized protein</fullName>
    </submittedName>
</protein>
<name>A0A2M7ATC0_9BACT</name>
<evidence type="ECO:0000313" key="2">
    <source>
        <dbReference type="EMBL" id="PIU73864.1"/>
    </source>
</evidence>
<dbReference type="EMBL" id="PEWA01000001">
    <property type="protein sequence ID" value="PIU73864.1"/>
    <property type="molecule type" value="Genomic_DNA"/>
</dbReference>
<feature type="chain" id="PRO_5014869844" evidence="1">
    <location>
        <begin position="26"/>
        <end position="243"/>
    </location>
</feature>
<dbReference type="Proteomes" id="UP000231407">
    <property type="component" value="Unassembled WGS sequence"/>
</dbReference>
<keyword evidence="1" id="KW-0732">Signal</keyword>